<dbReference type="SUPFAM" id="SSF51197">
    <property type="entry name" value="Clavaminate synthase-like"/>
    <property type="match status" value="1"/>
</dbReference>
<accession>A0AAJ8LDX0</accession>
<dbReference type="KEGG" id="ksn:43586864"/>
<dbReference type="EMBL" id="CP144052">
    <property type="protein sequence ID" value="WWD16666.1"/>
    <property type="molecule type" value="Genomic_DNA"/>
</dbReference>
<dbReference type="PANTHER" id="PTHR31212">
    <property type="entry name" value="ALPHA-KETOGLUTARATE-DEPENDENT DIOXYGENASE ALKB HOMOLOG 3"/>
    <property type="match status" value="1"/>
</dbReference>
<dbReference type="GO" id="GO:0006307">
    <property type="term" value="P:DNA alkylation repair"/>
    <property type="evidence" value="ECO:0007669"/>
    <property type="project" value="InterPro"/>
</dbReference>
<dbReference type="GeneID" id="43586864"/>
<dbReference type="Gene3D" id="2.60.120.590">
    <property type="entry name" value="Alpha-ketoglutarate-dependent dioxygenase AlkB-like"/>
    <property type="match status" value="1"/>
</dbReference>
<feature type="region of interest" description="Disordered" evidence="1">
    <location>
        <begin position="489"/>
        <end position="509"/>
    </location>
</feature>
<dbReference type="InterPro" id="IPR037151">
    <property type="entry name" value="AlkB-like_sf"/>
</dbReference>
<dbReference type="Pfam" id="PF13532">
    <property type="entry name" value="2OG-FeII_Oxy_2"/>
    <property type="match status" value="1"/>
</dbReference>
<dbReference type="AlphaFoldDB" id="A0AAJ8LDX0"/>
<dbReference type="InterPro" id="IPR005123">
    <property type="entry name" value="Oxoglu/Fe-dep_dioxygenase_dom"/>
</dbReference>
<feature type="domain" description="Fe2OG dioxygenase" evidence="2">
    <location>
        <begin position="341"/>
        <end position="470"/>
    </location>
</feature>
<dbReference type="Proteomes" id="UP000322225">
    <property type="component" value="Chromosome 2"/>
</dbReference>
<sequence length="558" mass="61793">MTRYLYTGRRSLLLPPPLQVQSTGTGHYINLLHSSSSLFSPLATLLHITSFRSQLIMLVSGRHEEADDSDTDTKIALLASLLEPITFPIDIYVEALATAHGNVARAAEELLLPRVKSAGKRKAGTSLHSWLSRPRETKIAKREEDTIAKVGMKEEPFEVTSYVKTEGTTEIVSNVKTEGLERPTNSKSPTVNLWSILQQGSNDSTISKTKTLPQPPILLATQQGIDAHSLPMTLLDPPLSPSFASALYLAMMEESDTWEVKPFLLAGRWVTSTYTTGIYKKKDGEYGGIEVQRYYYSGIEQEPPKDYPPILAKAADIVEKAVNDALSKRARCPLEWAGPWRANVCGVNRYTGAASTVGWHADQLTYLGPYTTIASLSLGTPRAFRLRQTNAVDPAFATNTRPIRTYEVTLGHNTLCLMNAGCQERFKHTVPPQKALDLFRPAFDVNEMPIPVIEQKTYTSRINITFRFYRKGTPLCKCGNPTVLRADQKAKARSRLGAPNSPSKTARAQMQDPGVIDDDMVFFWQCQSPTQTGELKGCGFFKILDMKKEGRGPCCGDL</sequence>
<gene>
    <name evidence="3" type="ORF">CI109_101096</name>
</gene>
<name>A0AAJ8LDX0_9TREE</name>
<dbReference type="PANTHER" id="PTHR31212:SF4">
    <property type="entry name" value="ALPHA-KETOGLUTARATE-DEPENDENT DIOXYGENASE ALKB HOMOLOG 3"/>
    <property type="match status" value="1"/>
</dbReference>
<dbReference type="InterPro" id="IPR027450">
    <property type="entry name" value="AlkB-like"/>
</dbReference>
<evidence type="ECO:0000313" key="3">
    <source>
        <dbReference type="EMBL" id="WWD16666.1"/>
    </source>
</evidence>
<keyword evidence="4" id="KW-1185">Reference proteome</keyword>
<dbReference type="InterPro" id="IPR032854">
    <property type="entry name" value="ALKBH3"/>
</dbReference>
<dbReference type="RefSeq" id="XP_065822970.1">
    <property type="nucleotide sequence ID" value="XM_065966898.1"/>
</dbReference>
<organism evidence="3 4">
    <name type="scientific">Kwoniella shandongensis</name>
    <dbReference type="NCBI Taxonomy" id="1734106"/>
    <lineage>
        <taxon>Eukaryota</taxon>
        <taxon>Fungi</taxon>
        <taxon>Dikarya</taxon>
        <taxon>Basidiomycota</taxon>
        <taxon>Agaricomycotina</taxon>
        <taxon>Tremellomycetes</taxon>
        <taxon>Tremellales</taxon>
        <taxon>Cryptococcaceae</taxon>
        <taxon>Kwoniella</taxon>
    </lineage>
</organism>
<protein>
    <recommendedName>
        <fullName evidence="2">Fe2OG dioxygenase domain-containing protein</fullName>
    </recommendedName>
</protein>
<dbReference type="PROSITE" id="PS51471">
    <property type="entry name" value="FE2OG_OXY"/>
    <property type="match status" value="1"/>
</dbReference>
<evidence type="ECO:0000259" key="2">
    <source>
        <dbReference type="PROSITE" id="PS51471"/>
    </source>
</evidence>
<reference evidence="3" key="1">
    <citation type="submission" date="2017-08" db="EMBL/GenBank/DDBJ databases">
        <authorList>
            <person name="Cuomo C."/>
            <person name="Billmyre B."/>
            <person name="Heitman J."/>
        </authorList>
    </citation>
    <scope>NUCLEOTIDE SEQUENCE</scope>
    <source>
        <strain evidence="3">CBS 12478</strain>
    </source>
</reference>
<dbReference type="GO" id="GO:0051213">
    <property type="term" value="F:dioxygenase activity"/>
    <property type="evidence" value="ECO:0007669"/>
    <property type="project" value="InterPro"/>
</dbReference>
<evidence type="ECO:0000313" key="4">
    <source>
        <dbReference type="Proteomes" id="UP000322225"/>
    </source>
</evidence>
<evidence type="ECO:0000256" key="1">
    <source>
        <dbReference type="SAM" id="MobiDB-lite"/>
    </source>
</evidence>
<proteinExistence type="predicted"/>
<reference evidence="3" key="2">
    <citation type="submission" date="2024-01" db="EMBL/GenBank/DDBJ databases">
        <title>Comparative genomics of Cryptococcus and Kwoniella reveals pathogenesis evolution and contrasting modes of karyotype evolution via chromosome fusion or intercentromeric recombination.</title>
        <authorList>
            <person name="Coelho M.A."/>
            <person name="David-Palma M."/>
            <person name="Shea T."/>
            <person name="Bowers K."/>
            <person name="McGinley-Smith S."/>
            <person name="Mohammad A.W."/>
            <person name="Gnirke A."/>
            <person name="Yurkov A.M."/>
            <person name="Nowrousian M."/>
            <person name="Sun S."/>
            <person name="Cuomo C.A."/>
            <person name="Heitman J."/>
        </authorList>
    </citation>
    <scope>NUCLEOTIDE SEQUENCE</scope>
    <source>
        <strain evidence="3">CBS 12478</strain>
    </source>
</reference>